<evidence type="ECO:0000313" key="8">
    <source>
        <dbReference type="PDB" id="8IML"/>
    </source>
</evidence>
<dbReference type="AlphaFoldDB" id="A0AAJ6N6H2"/>
<evidence type="ECO:0000256" key="1">
    <source>
        <dbReference type="ARBA" id="ARBA00004445"/>
    </source>
</evidence>
<evidence type="ECO:0007829" key="11">
    <source>
        <dbReference type="PDB" id="8IML"/>
    </source>
</evidence>
<evidence type="ECO:0000256" key="6">
    <source>
        <dbReference type="PROSITE-ProRule" id="PRU00771"/>
    </source>
</evidence>
<dbReference type="InterPro" id="IPR008213">
    <property type="entry name" value="CpcD-like_dom"/>
</dbReference>
<evidence type="ECO:0000256" key="2">
    <source>
        <dbReference type="ARBA" id="ARBA00022549"/>
    </source>
</evidence>
<keyword evidence="5" id="KW-0472">Membrane</keyword>
<evidence type="ECO:0000313" key="9">
    <source>
        <dbReference type="PDB" id="8IMM"/>
    </source>
</evidence>
<evidence type="ECO:0000313" key="10">
    <source>
        <dbReference type="PDB" id="8IMO"/>
    </source>
</evidence>
<sequence>MYGQSTSDEAITTQGKRIYKITVSEAGAYATNKHRTGYRAPIRQSNYTLTVPYDRFLPEMIRLHQSGAKIVNVTSVIS</sequence>
<evidence type="ECO:0000256" key="3">
    <source>
        <dbReference type="ARBA" id="ARBA00022738"/>
    </source>
</evidence>
<feature type="binding site" evidence="12">
    <location>
        <position position="17"/>
    </location>
    <ligand>
        <name>(2R,3E)-phycocyanobilin</name>
        <dbReference type="ChEBI" id="CHEBI:85275"/>
        <label>2</label>
    </ligand>
</feature>
<keyword evidence="2" id="KW-0042">Antenna complex</keyword>
<feature type="domain" description="CpcD-like" evidence="7">
    <location>
        <begin position="16"/>
        <end position="76"/>
    </location>
</feature>
<evidence type="ECO:0007829" key="13">
    <source>
        <dbReference type="PDB" id="8IMO"/>
    </source>
</evidence>
<dbReference type="GO" id="GO:0030089">
    <property type="term" value="C:phycobilisome"/>
    <property type="evidence" value="ECO:0007669"/>
    <property type="project" value="UniProtKB-UniRule"/>
</dbReference>
<evidence type="ECO:0000256" key="4">
    <source>
        <dbReference type="ARBA" id="ARBA00023078"/>
    </source>
</evidence>
<feature type="binding site" evidence="13">
    <location>
        <position position="53"/>
    </location>
    <ligand>
        <name>(2R,3E)-phycocyanobilin</name>
        <dbReference type="ChEBI" id="CHEBI:85275"/>
        <label>3</label>
    </ligand>
</feature>
<keyword evidence="4" id="KW-0793">Thylakoid</keyword>
<dbReference type="PDB" id="8IMO">
    <property type="method" value="EM"/>
    <property type="resolution" value="3.08 A"/>
    <property type="chains" value="M/Z/m=1-78"/>
</dbReference>
<keyword evidence="3 6" id="KW-0605">Phycobilisome</keyword>
<keyword evidence="11 12" id="KW-0002">3D-structure</keyword>
<feature type="binding site" evidence="12">
    <location>
        <position position="64"/>
    </location>
    <ligand>
        <name>(2R,3E)-phycocyanobilin</name>
        <dbReference type="ChEBI" id="CHEBI:85275"/>
        <label>2</label>
    </ligand>
</feature>
<name>A0AAJ6N6H2_9CYAN</name>
<evidence type="ECO:0007829" key="12">
    <source>
        <dbReference type="PDB" id="8IMM"/>
    </source>
</evidence>
<dbReference type="SMR" id="A0AAJ6N6H2"/>
<dbReference type="PDB" id="8IML">
    <property type="method" value="EM"/>
    <property type="resolution" value="2.74 A"/>
    <property type="chains" value="M/Z/m=1-78"/>
</dbReference>
<evidence type="ECO:0000256" key="5">
    <source>
        <dbReference type="ARBA" id="ARBA00023136"/>
    </source>
</evidence>
<dbReference type="SMART" id="SM01094">
    <property type="entry name" value="CpcD"/>
    <property type="match status" value="1"/>
</dbReference>
<accession>A0AAJ6N6H2</accession>
<organism evidence="10">
    <name type="scientific">Anthocerotibacter panamensis</name>
    <dbReference type="NCBI Taxonomy" id="2857077"/>
    <lineage>
        <taxon>Bacteria</taxon>
        <taxon>Bacillati</taxon>
        <taxon>Cyanobacteriota</taxon>
        <taxon>Cyanophyceae</taxon>
        <taxon>Gloeobacterales</taxon>
        <taxon>Anthocerotibacteraceae</taxon>
        <taxon>Anthocerotibacter</taxon>
    </lineage>
</organism>
<proteinExistence type="evidence at protein level"/>
<protein>
    <submittedName>
        <fullName evidence="8 9">CpcD</fullName>
    </submittedName>
</protein>
<reference evidence="11 12" key="1">
    <citation type="journal article" date="2023" name="Nat. Commun.">
        <title>A structure of the relict phycobilisome from a thylakoid-free cyanobacterium.</title>
        <authorList>
            <person name="Jiang H.W."/>
            <person name="Wu H.Y."/>
            <person name="Wang C.H."/>
            <person name="Yang C.H."/>
            <person name="Ko J.T."/>
            <person name="Ho H.C."/>
            <person name="Tsai M.D."/>
            <person name="Bryant D.A."/>
            <person name="Li F.W."/>
            <person name="Ho M.C."/>
            <person name="Ho M.Y."/>
        </authorList>
    </citation>
    <scope>STRUCTURE BY ELECTRON MICROSCOPY (2.74 ANGSTROMS) IN COMPLEX WITH (2R,3E)-PHYCOCYANOBILIN</scope>
</reference>
<feature type="binding site" evidence="11">
    <location>
        <position position="53"/>
    </location>
    <ligand>
        <name>(2R,3E)-phycocyanobilin</name>
        <dbReference type="ChEBI" id="CHEBI:85275"/>
        <label>1</label>
    </ligand>
</feature>
<comment type="subcellular location">
    <subcellularLocation>
        <location evidence="1">Cellular thylakoid membrane</location>
        <topology evidence="1">Peripheral membrane protein</topology>
        <orientation evidence="1">Cytoplasmic side</orientation>
    </subcellularLocation>
</comment>
<dbReference type="PROSITE" id="PS51441">
    <property type="entry name" value="CPCD_LIKE"/>
    <property type="match status" value="1"/>
</dbReference>
<dbReference type="Pfam" id="PF01383">
    <property type="entry name" value="CpcD"/>
    <property type="match status" value="1"/>
</dbReference>
<dbReference type="PDB" id="8IMN">
    <property type="method" value="EM"/>
    <property type="resolution" value="3.07 A"/>
    <property type="chains" value="M/Z/m=1-78"/>
</dbReference>
<dbReference type="PDB" id="8IMM">
    <property type="method" value="EM"/>
    <property type="resolution" value="2.76 A"/>
    <property type="chains" value="M/Z/m=1-78"/>
</dbReference>
<evidence type="ECO:0000259" key="7">
    <source>
        <dbReference type="PROSITE" id="PS51441"/>
    </source>
</evidence>
<dbReference type="GO" id="GO:0031676">
    <property type="term" value="C:plasma membrane-derived thylakoid membrane"/>
    <property type="evidence" value="ECO:0007669"/>
    <property type="project" value="UniProtKB-SubCell"/>
</dbReference>
<feature type="binding site" evidence="11">
    <location>
        <position position="17"/>
    </location>
    <ligand>
        <name>(2R,3E)-phycocyanobilin</name>
        <dbReference type="ChEBI" id="CHEBI:85275"/>
        <label>1</label>
    </ligand>
</feature>